<evidence type="ECO:0000256" key="2">
    <source>
        <dbReference type="ARBA" id="ARBA00007663"/>
    </source>
</evidence>
<dbReference type="EC" id="2.7.7.87" evidence="3 13"/>
<keyword evidence="5 13" id="KW-0963">Cytoplasm</keyword>
<dbReference type="GO" id="GO:0061710">
    <property type="term" value="F:L-threonylcarbamoyladenylate synthase"/>
    <property type="evidence" value="ECO:0007669"/>
    <property type="project" value="UniProtKB-EC"/>
</dbReference>
<dbReference type="InterPro" id="IPR005145">
    <property type="entry name" value="Sua5_C"/>
</dbReference>
<dbReference type="GO" id="GO:0005737">
    <property type="term" value="C:cytoplasm"/>
    <property type="evidence" value="ECO:0007669"/>
    <property type="project" value="UniProtKB-SubCell"/>
</dbReference>
<evidence type="ECO:0000256" key="1">
    <source>
        <dbReference type="ARBA" id="ARBA00004496"/>
    </source>
</evidence>
<name>A0A428KRE3_9BACT</name>
<evidence type="ECO:0000256" key="11">
    <source>
        <dbReference type="ARBA" id="ARBA00029774"/>
    </source>
</evidence>
<dbReference type="InterPro" id="IPR038385">
    <property type="entry name" value="Sua5/YwlC_C"/>
</dbReference>
<feature type="binding site" evidence="14">
    <location>
        <position position="57"/>
    </location>
    <ligand>
        <name>ATP</name>
        <dbReference type="ChEBI" id="CHEBI:30616"/>
    </ligand>
</feature>
<dbReference type="AlphaFoldDB" id="A0A428KRE3"/>
<accession>A0A428KRE3</accession>
<feature type="binding site" evidence="14">
    <location>
        <position position="194"/>
    </location>
    <ligand>
        <name>ATP</name>
        <dbReference type="ChEBI" id="CHEBI:30616"/>
    </ligand>
</feature>
<feature type="binding site" evidence="14">
    <location>
        <position position="179"/>
    </location>
    <ligand>
        <name>L-threonine</name>
        <dbReference type="ChEBI" id="CHEBI:57926"/>
    </ligand>
</feature>
<feature type="binding site" evidence="14">
    <location>
        <position position="141"/>
    </location>
    <ligand>
        <name>ATP</name>
        <dbReference type="ChEBI" id="CHEBI:30616"/>
    </ligand>
</feature>
<comment type="catalytic activity">
    <reaction evidence="12 13">
        <text>L-threonine + hydrogencarbonate + ATP = L-threonylcarbamoyladenylate + diphosphate + H2O</text>
        <dbReference type="Rhea" id="RHEA:36407"/>
        <dbReference type="ChEBI" id="CHEBI:15377"/>
        <dbReference type="ChEBI" id="CHEBI:17544"/>
        <dbReference type="ChEBI" id="CHEBI:30616"/>
        <dbReference type="ChEBI" id="CHEBI:33019"/>
        <dbReference type="ChEBI" id="CHEBI:57926"/>
        <dbReference type="ChEBI" id="CHEBI:73682"/>
        <dbReference type="EC" id="2.7.7.87"/>
    </reaction>
</comment>
<dbReference type="Proteomes" id="UP000273500">
    <property type="component" value="Unassembled WGS sequence"/>
</dbReference>
<dbReference type="Pfam" id="PF03481">
    <property type="entry name" value="Sua5_C"/>
    <property type="match status" value="1"/>
</dbReference>
<evidence type="ECO:0000313" key="17">
    <source>
        <dbReference type="Proteomes" id="UP000273500"/>
    </source>
</evidence>
<evidence type="ECO:0000256" key="6">
    <source>
        <dbReference type="ARBA" id="ARBA00022679"/>
    </source>
</evidence>
<keyword evidence="6 13" id="KW-0808">Transferase</keyword>
<dbReference type="Gene3D" id="3.40.50.11030">
    <property type="entry name" value="Threonylcarbamoyl-AMP synthase, C-terminal domain"/>
    <property type="match status" value="1"/>
</dbReference>
<dbReference type="SUPFAM" id="SSF55821">
    <property type="entry name" value="YrdC/RibB"/>
    <property type="match status" value="1"/>
</dbReference>
<evidence type="ECO:0000256" key="3">
    <source>
        <dbReference type="ARBA" id="ARBA00012584"/>
    </source>
</evidence>
<feature type="binding site" evidence="14">
    <location>
        <position position="62"/>
    </location>
    <ligand>
        <name>L-threonine</name>
        <dbReference type="ChEBI" id="CHEBI:57926"/>
    </ligand>
</feature>
<keyword evidence="8 13" id="KW-0548">Nucleotidyltransferase</keyword>
<feature type="domain" description="YrdC-like" evidence="15">
    <location>
        <begin position="8"/>
        <end position="198"/>
    </location>
</feature>
<proteinExistence type="inferred from homology"/>
<dbReference type="GO" id="GO:0008033">
    <property type="term" value="P:tRNA processing"/>
    <property type="evidence" value="ECO:0007669"/>
    <property type="project" value="UniProtKB-KW"/>
</dbReference>
<feature type="binding site" evidence="14">
    <location>
        <position position="30"/>
    </location>
    <ligand>
        <name>L-threonine</name>
        <dbReference type="ChEBI" id="CHEBI:57926"/>
    </ligand>
</feature>
<dbReference type="EMBL" id="RWIT01000004">
    <property type="protein sequence ID" value="RSK49052.1"/>
    <property type="molecule type" value="Genomic_DNA"/>
</dbReference>
<dbReference type="GO" id="GO:0005524">
    <property type="term" value="F:ATP binding"/>
    <property type="evidence" value="ECO:0007669"/>
    <property type="project" value="UniProtKB-UniRule"/>
</dbReference>
<evidence type="ECO:0000259" key="15">
    <source>
        <dbReference type="PROSITE" id="PS51163"/>
    </source>
</evidence>
<dbReference type="RefSeq" id="WP_125419838.1">
    <property type="nucleotide sequence ID" value="NZ_RWIT01000004.1"/>
</dbReference>
<reference evidence="16 17" key="1">
    <citation type="submission" date="2018-12" db="EMBL/GenBank/DDBJ databases">
        <authorList>
            <person name="Feng G."/>
            <person name="Zhu H."/>
        </authorList>
    </citation>
    <scope>NUCLEOTIDE SEQUENCE [LARGE SCALE GENOMIC DNA]</scope>
    <source>
        <strain evidence="16 17">KCTC 12533</strain>
    </source>
</reference>
<dbReference type="GO" id="GO:0003725">
    <property type="term" value="F:double-stranded RNA binding"/>
    <property type="evidence" value="ECO:0007669"/>
    <property type="project" value="UniProtKB-UniRule"/>
</dbReference>
<dbReference type="PROSITE" id="PS51163">
    <property type="entry name" value="YRDC"/>
    <property type="match status" value="1"/>
</dbReference>
<dbReference type="GO" id="GO:0000049">
    <property type="term" value="F:tRNA binding"/>
    <property type="evidence" value="ECO:0007669"/>
    <property type="project" value="TreeGrafter"/>
</dbReference>
<feature type="binding site" evidence="14">
    <location>
        <position position="232"/>
    </location>
    <ligand>
        <name>ATP</name>
        <dbReference type="ChEBI" id="CHEBI:30616"/>
    </ligand>
</feature>
<evidence type="ECO:0000256" key="8">
    <source>
        <dbReference type="ARBA" id="ARBA00022695"/>
    </source>
</evidence>
<evidence type="ECO:0000256" key="14">
    <source>
        <dbReference type="PIRSR" id="PIRSR004930-1"/>
    </source>
</evidence>
<comment type="subcellular location">
    <subcellularLocation>
        <location evidence="1 13">Cytoplasm</location>
    </subcellularLocation>
</comment>
<keyword evidence="7 13" id="KW-0819">tRNA processing</keyword>
<keyword evidence="17" id="KW-1185">Reference proteome</keyword>
<dbReference type="NCBIfam" id="TIGR00057">
    <property type="entry name" value="L-threonylcarbamoyladenylate synthase"/>
    <property type="match status" value="1"/>
</dbReference>
<evidence type="ECO:0000256" key="9">
    <source>
        <dbReference type="ARBA" id="ARBA00022741"/>
    </source>
</evidence>
<dbReference type="GO" id="GO:0006450">
    <property type="term" value="P:regulation of translational fidelity"/>
    <property type="evidence" value="ECO:0007669"/>
    <property type="project" value="TreeGrafter"/>
</dbReference>
<comment type="similarity">
    <text evidence="2 13">Belongs to the SUA5 family.</text>
</comment>
<evidence type="ECO:0000256" key="4">
    <source>
        <dbReference type="ARBA" id="ARBA00015492"/>
    </source>
</evidence>
<feature type="binding site" evidence="14">
    <location>
        <position position="139"/>
    </location>
    <ligand>
        <name>L-threonine</name>
        <dbReference type="ChEBI" id="CHEBI:57926"/>
    </ligand>
</feature>
<feature type="binding site" evidence="14">
    <location>
        <position position="53"/>
    </location>
    <ligand>
        <name>ATP</name>
        <dbReference type="ChEBI" id="CHEBI:30616"/>
    </ligand>
</feature>
<protein>
    <recommendedName>
        <fullName evidence="4 13">Threonylcarbamoyl-AMP synthase</fullName>
        <shortName evidence="13">TC-AMP synthase</shortName>
        <ecNumber evidence="3 13">2.7.7.87</ecNumber>
    </recommendedName>
    <alternativeName>
        <fullName evidence="11 13">L-threonylcarbamoyladenylate synthase</fullName>
    </alternativeName>
</protein>
<dbReference type="Gene3D" id="3.90.870.10">
    <property type="entry name" value="DHBP synthase"/>
    <property type="match status" value="1"/>
</dbReference>
<evidence type="ECO:0000256" key="10">
    <source>
        <dbReference type="ARBA" id="ARBA00022840"/>
    </source>
</evidence>
<dbReference type="InterPro" id="IPR050156">
    <property type="entry name" value="TC-AMP_synthase_SUA5"/>
</dbReference>
<dbReference type="PANTHER" id="PTHR17490:SF16">
    <property type="entry name" value="THREONYLCARBAMOYL-AMP SYNTHASE"/>
    <property type="match status" value="1"/>
</dbReference>
<dbReference type="InterPro" id="IPR006070">
    <property type="entry name" value="Sua5-like_dom"/>
</dbReference>
<organism evidence="16 17">
    <name type="scientific">Hymenobacter rigui</name>
    <dbReference type="NCBI Taxonomy" id="334424"/>
    <lineage>
        <taxon>Bacteria</taxon>
        <taxon>Pseudomonadati</taxon>
        <taxon>Bacteroidota</taxon>
        <taxon>Cytophagia</taxon>
        <taxon>Cytophagales</taxon>
        <taxon>Hymenobacteraceae</taxon>
        <taxon>Hymenobacter</taxon>
    </lineage>
</organism>
<gene>
    <name evidence="16" type="ORF">EI291_10880</name>
</gene>
<comment type="function">
    <text evidence="13">Required for the formation of a threonylcarbamoyl group on adenosine at position 37 (t(6)A37) in tRNAs that read codons beginning with adenine.</text>
</comment>
<sequence length="330" mass="34624">MITNTTLGTDVAHAAALLRAGELVAVPTETVYGLAGHGLREDSLRRIFAVKGRPLTNPLILHFASVAQLAAYVRMDAVPAAAHQLLDAFSPGPLTLLLPREPAVVPDLVTAGLPDVAVRIPAHALIQELLQQLDFPLAAPSANPFGYISPTRPAHVLGQLGGRIPYVLDGGPCQAGIESTVVGFGPEGEPVVYRAGVISLEMLQAVVPAARLRSAPEKARPAASPGLLPYHYSPHTPLQLFGPGQATLPPFDAATTGALTLREPLPGLPADRQVVLSPGRGDLTEAAHELYAALHHLDSLGLGQLLAERLPDTRLGLALNERLEKAAART</sequence>
<dbReference type="InterPro" id="IPR017945">
    <property type="entry name" value="DHBP_synth_RibB-like_a/b_dom"/>
</dbReference>
<evidence type="ECO:0000256" key="5">
    <source>
        <dbReference type="ARBA" id="ARBA00022490"/>
    </source>
</evidence>
<dbReference type="OrthoDB" id="9814580at2"/>
<evidence type="ECO:0000256" key="7">
    <source>
        <dbReference type="ARBA" id="ARBA00022694"/>
    </source>
</evidence>
<evidence type="ECO:0000256" key="12">
    <source>
        <dbReference type="ARBA" id="ARBA00048366"/>
    </source>
</evidence>
<comment type="caution">
    <text evidence="16">The sequence shown here is derived from an EMBL/GenBank/DDBJ whole genome shotgun (WGS) entry which is preliminary data.</text>
</comment>
<feature type="binding site" evidence="14">
    <location>
        <position position="119"/>
    </location>
    <ligand>
        <name>L-threonine</name>
        <dbReference type="ChEBI" id="CHEBI:57926"/>
    </ligand>
</feature>
<dbReference type="PANTHER" id="PTHR17490">
    <property type="entry name" value="SUA5"/>
    <property type="match status" value="1"/>
</dbReference>
<keyword evidence="9 13" id="KW-0547">Nucleotide-binding</keyword>
<evidence type="ECO:0000256" key="13">
    <source>
        <dbReference type="PIRNR" id="PIRNR004930"/>
    </source>
</evidence>
<dbReference type="Pfam" id="PF01300">
    <property type="entry name" value="Sua5_yciO_yrdC"/>
    <property type="match status" value="1"/>
</dbReference>
<feature type="binding site" evidence="14">
    <location>
        <position position="149"/>
    </location>
    <ligand>
        <name>ATP</name>
        <dbReference type="ChEBI" id="CHEBI:30616"/>
    </ligand>
</feature>
<keyword evidence="10 13" id="KW-0067">ATP-binding</keyword>
<dbReference type="InterPro" id="IPR010923">
    <property type="entry name" value="T(6)A37_SUA5"/>
</dbReference>
<dbReference type="PIRSF" id="PIRSF004930">
    <property type="entry name" value="Tln_factor_SUA5"/>
    <property type="match status" value="1"/>
</dbReference>
<evidence type="ECO:0000313" key="16">
    <source>
        <dbReference type="EMBL" id="RSK49052.1"/>
    </source>
</evidence>